<keyword evidence="3" id="KW-1185">Reference proteome</keyword>
<dbReference type="PANTHER" id="PTHR43162:SF1">
    <property type="entry name" value="PRESTALK A DIFFERENTIATION PROTEIN A"/>
    <property type="match status" value="1"/>
</dbReference>
<evidence type="ECO:0000259" key="1">
    <source>
        <dbReference type="Pfam" id="PF13460"/>
    </source>
</evidence>
<dbReference type="InterPro" id="IPR016040">
    <property type="entry name" value="NAD(P)-bd_dom"/>
</dbReference>
<dbReference type="Proteomes" id="UP001597097">
    <property type="component" value="Unassembled WGS sequence"/>
</dbReference>
<name>A0ABW4GHS7_9ACTN</name>
<dbReference type="PANTHER" id="PTHR43162">
    <property type="match status" value="1"/>
</dbReference>
<dbReference type="InterPro" id="IPR051604">
    <property type="entry name" value="Ergot_Alk_Oxidoreductase"/>
</dbReference>
<feature type="domain" description="NAD(P)-binding" evidence="1">
    <location>
        <begin position="7"/>
        <end position="169"/>
    </location>
</feature>
<sequence>MTILVTGARGHVARSLIQQLLEAGEQVRAASKDPAAAHLPTAVDVVAADDPALALDGVDRVFLYADPQGLDAFLAQAREAGVRHVVLLSAALADPTATDAIARLHGVAEESVTASGLPWTALRPGAFATNTLQWAPEIRTEGRVTNPFPDTHSAPIHEADIAEIALNALIEDGHENAVYELTGPDSITQRDQLNTIARTIARPLEWHLQDLETHRQVLSRWGSPEIVESLLKHSVAATNIPVTTTNTFAKITGKHPRSFAQWAEDHKEAFTGTN</sequence>
<organism evidence="2 3">
    <name type="scientific">Nonomuraea guangzhouensis</name>
    <dbReference type="NCBI Taxonomy" id="1291555"/>
    <lineage>
        <taxon>Bacteria</taxon>
        <taxon>Bacillati</taxon>
        <taxon>Actinomycetota</taxon>
        <taxon>Actinomycetes</taxon>
        <taxon>Streptosporangiales</taxon>
        <taxon>Streptosporangiaceae</taxon>
        <taxon>Nonomuraea</taxon>
    </lineage>
</organism>
<proteinExistence type="predicted"/>
<gene>
    <name evidence="2" type="ORF">ACFSJ0_33945</name>
</gene>
<reference evidence="3" key="1">
    <citation type="journal article" date="2019" name="Int. J. Syst. Evol. Microbiol.">
        <title>The Global Catalogue of Microorganisms (GCM) 10K type strain sequencing project: providing services to taxonomists for standard genome sequencing and annotation.</title>
        <authorList>
            <consortium name="The Broad Institute Genomics Platform"/>
            <consortium name="The Broad Institute Genome Sequencing Center for Infectious Disease"/>
            <person name="Wu L."/>
            <person name="Ma J."/>
        </authorList>
    </citation>
    <scope>NUCLEOTIDE SEQUENCE [LARGE SCALE GENOMIC DNA]</scope>
    <source>
        <strain evidence="3">CGMCC 1.15399</strain>
    </source>
</reference>
<dbReference type="RefSeq" id="WP_219538225.1">
    <property type="nucleotide sequence ID" value="NZ_JAHKRM010000045.1"/>
</dbReference>
<dbReference type="Pfam" id="PF13460">
    <property type="entry name" value="NAD_binding_10"/>
    <property type="match status" value="1"/>
</dbReference>
<evidence type="ECO:0000313" key="2">
    <source>
        <dbReference type="EMBL" id="MFD1542095.1"/>
    </source>
</evidence>
<dbReference type="EMBL" id="JBHUCM010000031">
    <property type="protein sequence ID" value="MFD1542095.1"/>
    <property type="molecule type" value="Genomic_DNA"/>
</dbReference>
<protein>
    <submittedName>
        <fullName evidence="2">SDR family oxidoreductase</fullName>
    </submittedName>
</protein>
<accession>A0ABW4GHS7</accession>
<evidence type="ECO:0000313" key="3">
    <source>
        <dbReference type="Proteomes" id="UP001597097"/>
    </source>
</evidence>
<comment type="caution">
    <text evidence="2">The sequence shown here is derived from an EMBL/GenBank/DDBJ whole genome shotgun (WGS) entry which is preliminary data.</text>
</comment>